<dbReference type="EMBL" id="JANHOG010001341">
    <property type="protein sequence ID" value="KAJ3538717.1"/>
    <property type="molecule type" value="Genomic_DNA"/>
</dbReference>
<organism evidence="1 2">
    <name type="scientific">Phlebia brevispora</name>
    <dbReference type="NCBI Taxonomy" id="194682"/>
    <lineage>
        <taxon>Eukaryota</taxon>
        <taxon>Fungi</taxon>
        <taxon>Dikarya</taxon>
        <taxon>Basidiomycota</taxon>
        <taxon>Agaricomycotina</taxon>
        <taxon>Agaricomycetes</taxon>
        <taxon>Polyporales</taxon>
        <taxon>Meruliaceae</taxon>
        <taxon>Phlebia</taxon>
    </lineage>
</organism>
<name>A0ACC1SFL7_9APHY</name>
<evidence type="ECO:0000313" key="1">
    <source>
        <dbReference type="EMBL" id="KAJ3538717.1"/>
    </source>
</evidence>
<protein>
    <submittedName>
        <fullName evidence="1">Uncharacterized protein</fullName>
    </submittedName>
</protein>
<keyword evidence="2" id="KW-1185">Reference proteome</keyword>
<gene>
    <name evidence="1" type="ORF">NM688_g6478</name>
</gene>
<evidence type="ECO:0000313" key="2">
    <source>
        <dbReference type="Proteomes" id="UP001148662"/>
    </source>
</evidence>
<reference evidence="1" key="1">
    <citation type="submission" date="2022-07" db="EMBL/GenBank/DDBJ databases">
        <title>Genome Sequence of Phlebia brevispora.</title>
        <authorList>
            <person name="Buettner E."/>
        </authorList>
    </citation>
    <scope>NUCLEOTIDE SEQUENCE</scope>
    <source>
        <strain evidence="1">MPL23</strain>
    </source>
</reference>
<sequence>MPEKVPVPVVNKGFYRFTDIIWEWHQALPNQEDVNPLKALLHYEALVQPDHPLRKPGMDGLELYVGVFPNHEGRLLFSLEQIQYIQYWLHAMGLTKEPIPIPGGDYLIQSADLEASSPVVYNNAEKLKRAVKDLDKQNKRLKNVTDTLGLRRIVFERARTLWTEKTGTWLSMDFEAWEWDHKLLTEFGWSLVRWEGGVEVSESGQCGTEVSENGHLIVKEHMQYTNGHWTPSAVGAREHFNFGQSEVLSLKDFKHRIKDLIQKAGETGPLILVFHDPSQDMKYLNELVGVQFTNLNLLLPDSPRNDGTYVLDTAELFAALEGSESNNKRGLEQVCRHLQIQVEYLHNAGNDAYYTLMAARSMASGEPCDAQRERRWPSRSSVTEPKVNFEPWEEDSDYSDTEGLFPTPDYPAVFDDGALDPEEE</sequence>
<dbReference type="Proteomes" id="UP001148662">
    <property type="component" value="Unassembled WGS sequence"/>
</dbReference>
<accession>A0ACC1SFL7</accession>
<comment type="caution">
    <text evidence="1">The sequence shown here is derived from an EMBL/GenBank/DDBJ whole genome shotgun (WGS) entry which is preliminary data.</text>
</comment>
<proteinExistence type="predicted"/>